<organism evidence="4">
    <name type="scientific">marine metagenome</name>
    <dbReference type="NCBI Taxonomy" id="408172"/>
    <lineage>
        <taxon>unclassified sequences</taxon>
        <taxon>metagenomes</taxon>
        <taxon>ecological metagenomes</taxon>
    </lineage>
</organism>
<reference evidence="4" key="1">
    <citation type="submission" date="2018-05" db="EMBL/GenBank/DDBJ databases">
        <authorList>
            <person name="Lanie J.A."/>
            <person name="Ng W.-L."/>
            <person name="Kazmierczak K.M."/>
            <person name="Andrzejewski T.M."/>
            <person name="Davidsen T.M."/>
            <person name="Wayne K.J."/>
            <person name="Tettelin H."/>
            <person name="Glass J.I."/>
            <person name="Rusch D."/>
            <person name="Podicherti R."/>
            <person name="Tsui H.-C.T."/>
            <person name="Winkler M.E."/>
        </authorList>
    </citation>
    <scope>NUCLEOTIDE SEQUENCE</scope>
</reference>
<proteinExistence type="predicted"/>
<dbReference type="PANTHER" id="PTHR37464:SF1">
    <property type="entry name" value="BLL2463 PROTEIN"/>
    <property type="match status" value="1"/>
</dbReference>
<sequence length="183" mass="19628">MTWLNPSMLMGFAALSLPIIFHFIARHKFPVRDFPSIMLLRKRERPNALSIRPIDLLQLLLRLAVLAILVAAMGRGFLPDVDEPAPRNLVIVIDASTSMNLAADSTVDEEVTSLDKARTIAREMLQEISLPSRCALIAAGTKANILSPLGEEPAKAIAALEGIEVGAGAGDNLVHSVAVGAEM</sequence>
<dbReference type="PANTHER" id="PTHR37464">
    <property type="entry name" value="BLL2463 PROTEIN"/>
    <property type="match status" value="1"/>
</dbReference>
<feature type="transmembrane region" description="Helical" evidence="1">
    <location>
        <begin position="6"/>
        <end position="25"/>
    </location>
</feature>
<keyword evidence="1" id="KW-1133">Transmembrane helix</keyword>
<feature type="domain" description="VWFA" evidence="3">
    <location>
        <begin position="89"/>
        <end position="174"/>
    </location>
</feature>
<accession>A0A383ALN0</accession>
<evidence type="ECO:0000259" key="2">
    <source>
        <dbReference type="Pfam" id="PF07584"/>
    </source>
</evidence>
<dbReference type="InterPro" id="IPR011933">
    <property type="entry name" value="Double_TM_dom"/>
</dbReference>
<name>A0A383ALN0_9ZZZZ</name>
<keyword evidence="1" id="KW-0472">Membrane</keyword>
<feature type="transmembrane region" description="Helical" evidence="1">
    <location>
        <begin position="59"/>
        <end position="78"/>
    </location>
</feature>
<dbReference type="InterPro" id="IPR024163">
    <property type="entry name" value="Aerotolerance_reg_N"/>
</dbReference>
<dbReference type="SUPFAM" id="SSF53300">
    <property type="entry name" value="vWA-like"/>
    <property type="match status" value="1"/>
</dbReference>
<dbReference type="Pfam" id="PF13519">
    <property type="entry name" value="VWA_2"/>
    <property type="match status" value="1"/>
</dbReference>
<evidence type="ECO:0000259" key="3">
    <source>
        <dbReference type="Pfam" id="PF13519"/>
    </source>
</evidence>
<dbReference type="Pfam" id="PF07584">
    <property type="entry name" value="BatA"/>
    <property type="match status" value="1"/>
</dbReference>
<protein>
    <recommendedName>
        <fullName evidence="5">Aerotolerance regulator N-terminal domain-containing protein</fullName>
    </recommendedName>
</protein>
<keyword evidence="1" id="KW-0812">Transmembrane</keyword>
<feature type="domain" description="Aerotolerance regulator N-terminal" evidence="2">
    <location>
        <begin position="1"/>
        <end position="75"/>
    </location>
</feature>
<evidence type="ECO:0008006" key="5">
    <source>
        <dbReference type="Google" id="ProtNLM"/>
    </source>
</evidence>
<evidence type="ECO:0000313" key="4">
    <source>
        <dbReference type="EMBL" id="SVE08727.1"/>
    </source>
</evidence>
<dbReference type="AlphaFoldDB" id="A0A383ALN0"/>
<dbReference type="NCBIfam" id="TIGR02226">
    <property type="entry name" value="two_anch"/>
    <property type="match status" value="1"/>
</dbReference>
<dbReference type="InterPro" id="IPR002035">
    <property type="entry name" value="VWF_A"/>
</dbReference>
<dbReference type="EMBL" id="UINC01193222">
    <property type="protein sequence ID" value="SVE08727.1"/>
    <property type="molecule type" value="Genomic_DNA"/>
</dbReference>
<dbReference type="CDD" id="cd00198">
    <property type="entry name" value="vWFA"/>
    <property type="match status" value="1"/>
</dbReference>
<feature type="non-terminal residue" evidence="4">
    <location>
        <position position="183"/>
    </location>
</feature>
<gene>
    <name evidence="4" type="ORF">METZ01_LOCUS461581</name>
</gene>
<dbReference type="InterPro" id="IPR036465">
    <property type="entry name" value="vWFA_dom_sf"/>
</dbReference>
<dbReference type="Gene3D" id="3.40.50.410">
    <property type="entry name" value="von Willebrand factor, type A domain"/>
    <property type="match status" value="1"/>
</dbReference>
<evidence type="ECO:0000256" key="1">
    <source>
        <dbReference type="SAM" id="Phobius"/>
    </source>
</evidence>